<dbReference type="Gene3D" id="3.30.420.10">
    <property type="entry name" value="Ribonuclease H-like superfamily/Ribonuclease H"/>
    <property type="match status" value="1"/>
</dbReference>
<dbReference type="Proteomes" id="UP000037035">
    <property type="component" value="Unassembled WGS sequence"/>
</dbReference>
<keyword evidence="2" id="KW-0548">Nucleotidyltransferase</keyword>
<dbReference type="GO" id="GO:0046872">
    <property type="term" value="F:metal ion binding"/>
    <property type="evidence" value="ECO:0007669"/>
    <property type="project" value="UniProtKB-KW"/>
</dbReference>
<dbReference type="SUPFAM" id="SSF53098">
    <property type="entry name" value="Ribonuclease H-like"/>
    <property type="match status" value="1"/>
</dbReference>
<feature type="region of interest" description="Disordered" evidence="16">
    <location>
        <begin position="594"/>
        <end position="636"/>
    </location>
</feature>
<dbReference type="InterPro" id="IPR036397">
    <property type="entry name" value="RNaseH_sf"/>
</dbReference>
<evidence type="ECO:0000256" key="7">
    <source>
        <dbReference type="ARBA" id="ARBA00022842"/>
    </source>
</evidence>
<dbReference type="CDD" id="cd09272">
    <property type="entry name" value="RNase_HI_RT_Ty1"/>
    <property type="match status" value="1"/>
</dbReference>
<keyword evidence="6" id="KW-0378">Hydrolase</keyword>
<evidence type="ECO:0000256" key="3">
    <source>
        <dbReference type="ARBA" id="ARBA00022722"/>
    </source>
</evidence>
<dbReference type="AlphaFoldDB" id="A0A0L6V5K8"/>
<evidence type="ECO:0000256" key="11">
    <source>
        <dbReference type="ARBA" id="ARBA00022932"/>
    </source>
</evidence>
<organism evidence="18 19">
    <name type="scientific">Puccinia sorghi</name>
    <dbReference type="NCBI Taxonomy" id="27349"/>
    <lineage>
        <taxon>Eukaryota</taxon>
        <taxon>Fungi</taxon>
        <taxon>Dikarya</taxon>
        <taxon>Basidiomycota</taxon>
        <taxon>Pucciniomycotina</taxon>
        <taxon>Pucciniomycetes</taxon>
        <taxon>Pucciniales</taxon>
        <taxon>Pucciniaceae</taxon>
        <taxon>Puccinia</taxon>
    </lineage>
</organism>
<keyword evidence="19" id="KW-1185">Reference proteome</keyword>
<comment type="catalytic activity">
    <reaction evidence="14">
        <text>DNA(n) + a 2'-deoxyribonucleoside 5'-triphosphate = DNA(n+1) + diphosphate</text>
        <dbReference type="Rhea" id="RHEA:22508"/>
        <dbReference type="Rhea" id="RHEA-COMP:17339"/>
        <dbReference type="Rhea" id="RHEA-COMP:17340"/>
        <dbReference type="ChEBI" id="CHEBI:33019"/>
        <dbReference type="ChEBI" id="CHEBI:61560"/>
        <dbReference type="ChEBI" id="CHEBI:173112"/>
        <dbReference type="EC" id="2.7.7.49"/>
    </reaction>
</comment>
<keyword evidence="5" id="KW-0255">Endonuclease</keyword>
<gene>
    <name evidence="18" type="ORF">VP01_2694g2</name>
</gene>
<dbReference type="InterPro" id="IPR039537">
    <property type="entry name" value="Retrotran_Ty1/copia-like"/>
</dbReference>
<evidence type="ECO:0000256" key="13">
    <source>
        <dbReference type="ARBA" id="ARBA00023268"/>
    </source>
</evidence>
<feature type="compositionally biased region" description="Acidic residues" evidence="16">
    <location>
        <begin position="612"/>
        <end position="624"/>
    </location>
</feature>
<dbReference type="EMBL" id="LAVV01007606">
    <property type="protein sequence ID" value="KNZ55400.1"/>
    <property type="molecule type" value="Genomic_DNA"/>
</dbReference>
<dbReference type="Pfam" id="PF00665">
    <property type="entry name" value="rve"/>
    <property type="match status" value="1"/>
</dbReference>
<evidence type="ECO:0000256" key="4">
    <source>
        <dbReference type="ARBA" id="ARBA00022723"/>
    </source>
</evidence>
<dbReference type="VEuPathDB" id="FungiDB:VP01_2694g2"/>
<keyword evidence="9" id="KW-0229">DNA integration</keyword>
<dbReference type="InterPro" id="IPR013103">
    <property type="entry name" value="RVT_2"/>
</dbReference>
<dbReference type="GO" id="GO:0003964">
    <property type="term" value="F:RNA-directed DNA polymerase activity"/>
    <property type="evidence" value="ECO:0007669"/>
    <property type="project" value="UniProtKB-KW"/>
</dbReference>
<dbReference type="InterPro" id="IPR001584">
    <property type="entry name" value="Integrase_cat-core"/>
</dbReference>
<protein>
    <recommendedName>
        <fullName evidence="17">Integrase catalytic domain-containing protein</fullName>
    </recommendedName>
</protein>
<evidence type="ECO:0000256" key="14">
    <source>
        <dbReference type="ARBA" id="ARBA00048173"/>
    </source>
</evidence>
<dbReference type="GO" id="GO:0016787">
    <property type="term" value="F:hydrolase activity"/>
    <property type="evidence" value="ECO:0007669"/>
    <property type="project" value="UniProtKB-KW"/>
</dbReference>
<keyword evidence="11" id="KW-0239">DNA-directed DNA polymerase</keyword>
<dbReference type="SUPFAM" id="SSF56672">
    <property type="entry name" value="DNA/RNA polymerases"/>
    <property type="match status" value="1"/>
</dbReference>
<evidence type="ECO:0000313" key="19">
    <source>
        <dbReference type="Proteomes" id="UP000037035"/>
    </source>
</evidence>
<evidence type="ECO:0000313" key="18">
    <source>
        <dbReference type="EMBL" id="KNZ55400.1"/>
    </source>
</evidence>
<dbReference type="GO" id="GO:0003723">
    <property type="term" value="F:RNA binding"/>
    <property type="evidence" value="ECO:0007669"/>
    <property type="project" value="UniProtKB-KW"/>
</dbReference>
<dbReference type="PANTHER" id="PTHR42648:SF11">
    <property type="entry name" value="TRANSPOSON TY4-P GAG-POL POLYPROTEIN"/>
    <property type="match status" value="1"/>
</dbReference>
<keyword evidence="11" id="KW-0808">Transferase</keyword>
<feature type="domain" description="Integrase catalytic" evidence="17">
    <location>
        <begin position="344"/>
        <end position="509"/>
    </location>
</feature>
<evidence type="ECO:0000256" key="15">
    <source>
        <dbReference type="ARBA" id="ARBA00049244"/>
    </source>
</evidence>
<name>A0A0L6V5K8_9BASI</name>
<evidence type="ECO:0000259" key="17">
    <source>
        <dbReference type="PROSITE" id="PS50994"/>
    </source>
</evidence>
<dbReference type="GO" id="GO:0003887">
    <property type="term" value="F:DNA-directed DNA polymerase activity"/>
    <property type="evidence" value="ECO:0007669"/>
    <property type="project" value="UniProtKB-KW"/>
</dbReference>
<keyword evidence="8" id="KW-0694">RNA-binding</keyword>
<keyword evidence="1" id="KW-0815">Transposition</keyword>
<dbReference type="GO" id="GO:0005634">
    <property type="term" value="C:nucleus"/>
    <property type="evidence" value="ECO:0007669"/>
    <property type="project" value="UniProtKB-ARBA"/>
</dbReference>
<reference evidence="18 19" key="1">
    <citation type="submission" date="2015-08" db="EMBL/GenBank/DDBJ databases">
        <title>Next Generation Sequencing and Analysis of the Genome of Puccinia sorghi L Schw, the Causal Agent of Maize Common Rust.</title>
        <authorList>
            <person name="Rochi L."/>
            <person name="Burguener G."/>
            <person name="Darino M."/>
            <person name="Turjanski A."/>
            <person name="Kreff E."/>
            <person name="Dieguez M.J."/>
            <person name="Sacco F."/>
        </authorList>
    </citation>
    <scope>NUCLEOTIDE SEQUENCE [LARGE SCALE GENOMIC DNA]</scope>
    <source>
        <strain evidence="18 19">RO10H11247</strain>
    </source>
</reference>
<evidence type="ECO:0000256" key="12">
    <source>
        <dbReference type="ARBA" id="ARBA00023172"/>
    </source>
</evidence>
<keyword evidence="3" id="KW-0540">Nuclease</keyword>
<evidence type="ECO:0000256" key="16">
    <source>
        <dbReference type="SAM" id="MobiDB-lite"/>
    </source>
</evidence>
<evidence type="ECO:0000256" key="5">
    <source>
        <dbReference type="ARBA" id="ARBA00022759"/>
    </source>
</evidence>
<dbReference type="Pfam" id="PF07727">
    <property type="entry name" value="RVT_2"/>
    <property type="match status" value="1"/>
</dbReference>
<evidence type="ECO:0000256" key="8">
    <source>
        <dbReference type="ARBA" id="ARBA00022884"/>
    </source>
</evidence>
<evidence type="ECO:0000256" key="6">
    <source>
        <dbReference type="ARBA" id="ARBA00022801"/>
    </source>
</evidence>
<evidence type="ECO:0000256" key="10">
    <source>
        <dbReference type="ARBA" id="ARBA00022918"/>
    </source>
</evidence>
<dbReference type="GO" id="GO:0015074">
    <property type="term" value="P:DNA integration"/>
    <property type="evidence" value="ECO:0007669"/>
    <property type="project" value="UniProtKB-KW"/>
</dbReference>
<dbReference type="Pfam" id="PF14223">
    <property type="entry name" value="Retrotran_gag_2"/>
    <property type="match status" value="1"/>
</dbReference>
<proteinExistence type="predicted"/>
<sequence>MDEINPTILKTTIEAIPTLTKENFSSWRTCITALFKLGRVKDQMINGEPALDDTDNTILCAIIIAKLLTTTHNNVVNSTNKDNAIELWKAISKRFILTKPSNRARVYNQFTSIEFDVSNIKKFITEVRASLVKMEDVGIKIEDDIVTYDLLKRLPASLDNIKQAITHSKDAEDIKPSALLDHLEIHMNELKVTASLKKLEVTTMYTEKNKKCSPDKHNPLANHPAERCWLDSNVCSLSTFSSLRPSSFILNSGSTSHMITVNLLSLHQLLLEKFNIQFDINKFSVNKDCKTILEGHYHNNLPLIEFEGIRHQNHLSQAEQLHKSLGHVSYSRIRNKLGITIKPPASKPFEELHLDLIGPIGPMSHKNHKYILTIVNGNTRFCSAIPIKAKSDVYSVLTFLVDTEAKRLGYYPSVIHSDRGTEFVNAGLEEYCKKNLIRQRYSNAYTPQQNGLAERFNRTILESLRTILDDSGLRRTLWNEVLSTCMLTLNQIPTHKRKKSPYELFKGQVIPLEFFRPIGNPVVVYSHQKKAKLDPWGEMGRLIGFDAELKCYRILLNNGHILDTKNVDFLDFKPSKPPEVEHDELFIEERTENLVPSAVSPPESENINVKEEEVEDEEGLEEETREFVTAGEEESEGDEMDVAEALAPANHHPVGRILRDRTLQVKPVKYSHLTALASSDPKTFKKAVLGDKADSWMKAINAELDTIEDHKVWVDQWDTPAKYLNGTWVFKTKPATNSSPEKQKARFCIQGFLQTYGEDYFETFAPTGKFPSLLTLLVLAIDLKLKIRQFDVKSAFLFAPLEEEIFIRTPEGSKRKAPFLKVVKSLYGLKQAPKNWYETLTGWFQEIDYLLSTSDACLFIHHEKNSFIFFHVDDLIVVGRPDEFEELFLRRFPNSSAHDPDTLLGMNVSVHNESITLAQPALIQKGLEVLDMTDCKPVKTPLTPGIQLKPASDAEHECFLALKINYRSYTGMLNYLACRTRPDLASAVSILSRFNQRPGIQHWKEVLHVWKYLQGTKDMGLLLEPRSSDLEERIQFYTDATWAEDQETRLSQSGSIAFWKACPISWNSKKQKNITMSSTESKLNALSDGEQENQWLAFLIEELWHLKLPATIFNVDNRGLVEKLKKFGSNSKTKHLDIKIKALRDKFSKQEIDVRLIPSEQMLADSLTKAAPRQSVRKLQDKCLIVF</sequence>
<dbReference type="GO" id="GO:0032196">
    <property type="term" value="P:transposition"/>
    <property type="evidence" value="ECO:0007669"/>
    <property type="project" value="UniProtKB-KW"/>
</dbReference>
<accession>A0A0L6V5K8</accession>
<dbReference type="InterPro" id="IPR012337">
    <property type="entry name" value="RNaseH-like_sf"/>
</dbReference>
<comment type="caution">
    <text evidence="18">The sequence shown here is derived from an EMBL/GenBank/DDBJ whole genome shotgun (WGS) entry which is preliminary data.</text>
</comment>
<evidence type="ECO:0000256" key="2">
    <source>
        <dbReference type="ARBA" id="ARBA00022695"/>
    </source>
</evidence>
<comment type="catalytic activity">
    <reaction evidence="15">
        <text>DNA(n) + a 2'-deoxyribonucleoside 5'-triphosphate = DNA(n+1) + diphosphate</text>
        <dbReference type="Rhea" id="RHEA:22508"/>
        <dbReference type="Rhea" id="RHEA-COMP:17339"/>
        <dbReference type="Rhea" id="RHEA-COMP:17340"/>
        <dbReference type="ChEBI" id="CHEBI:33019"/>
        <dbReference type="ChEBI" id="CHEBI:61560"/>
        <dbReference type="ChEBI" id="CHEBI:173112"/>
        <dbReference type="EC" id="2.7.7.7"/>
    </reaction>
</comment>
<evidence type="ECO:0000256" key="9">
    <source>
        <dbReference type="ARBA" id="ARBA00022908"/>
    </source>
</evidence>
<dbReference type="GO" id="GO:0004519">
    <property type="term" value="F:endonuclease activity"/>
    <property type="evidence" value="ECO:0007669"/>
    <property type="project" value="UniProtKB-KW"/>
</dbReference>
<dbReference type="GO" id="GO:0006310">
    <property type="term" value="P:DNA recombination"/>
    <property type="evidence" value="ECO:0007669"/>
    <property type="project" value="UniProtKB-KW"/>
</dbReference>
<keyword evidence="12" id="KW-0233">DNA recombination</keyword>
<evidence type="ECO:0000256" key="1">
    <source>
        <dbReference type="ARBA" id="ARBA00022578"/>
    </source>
</evidence>
<keyword evidence="4" id="KW-0479">Metal-binding</keyword>
<keyword evidence="13" id="KW-0511">Multifunctional enzyme</keyword>
<dbReference type="PANTHER" id="PTHR42648">
    <property type="entry name" value="TRANSPOSASE, PUTATIVE-RELATED"/>
    <property type="match status" value="1"/>
</dbReference>
<dbReference type="OrthoDB" id="3261476at2759"/>
<keyword evidence="10" id="KW-0695">RNA-directed DNA polymerase</keyword>
<dbReference type="InterPro" id="IPR043502">
    <property type="entry name" value="DNA/RNA_pol_sf"/>
</dbReference>
<keyword evidence="7" id="KW-0460">Magnesium</keyword>
<dbReference type="PROSITE" id="PS50994">
    <property type="entry name" value="INTEGRASE"/>
    <property type="match status" value="1"/>
</dbReference>